<accession>A0A7C0XB33</accession>
<organism evidence="2">
    <name type="scientific">candidate division WOR-3 bacterium</name>
    <dbReference type="NCBI Taxonomy" id="2052148"/>
    <lineage>
        <taxon>Bacteria</taxon>
        <taxon>Bacteria division WOR-3</taxon>
    </lineage>
</organism>
<keyword evidence="1" id="KW-0812">Transmembrane</keyword>
<feature type="non-terminal residue" evidence="2">
    <location>
        <position position="185"/>
    </location>
</feature>
<proteinExistence type="predicted"/>
<dbReference type="AlphaFoldDB" id="A0A7C0XB33"/>
<gene>
    <name evidence="2" type="ORF">ENG67_03450</name>
</gene>
<feature type="transmembrane region" description="Helical" evidence="1">
    <location>
        <begin position="20"/>
        <end position="40"/>
    </location>
</feature>
<keyword evidence="1" id="KW-1133">Transmembrane helix</keyword>
<feature type="transmembrane region" description="Helical" evidence="1">
    <location>
        <begin position="70"/>
        <end position="89"/>
    </location>
</feature>
<keyword evidence="1" id="KW-0472">Membrane</keyword>
<feature type="transmembrane region" description="Helical" evidence="1">
    <location>
        <begin position="133"/>
        <end position="152"/>
    </location>
</feature>
<evidence type="ECO:0000256" key="1">
    <source>
        <dbReference type="SAM" id="Phobius"/>
    </source>
</evidence>
<name>A0A7C0XB33_UNCW3</name>
<reference evidence="2" key="1">
    <citation type="journal article" date="2020" name="mSystems">
        <title>Genome- and Community-Level Interaction Insights into Carbon Utilization and Element Cycling Functions of Hydrothermarchaeota in Hydrothermal Sediment.</title>
        <authorList>
            <person name="Zhou Z."/>
            <person name="Liu Y."/>
            <person name="Xu W."/>
            <person name="Pan J."/>
            <person name="Luo Z.H."/>
            <person name="Li M."/>
        </authorList>
    </citation>
    <scope>NUCLEOTIDE SEQUENCE [LARGE SCALE GENOMIC DNA]</scope>
    <source>
        <strain evidence="2">HyVt-237</strain>
    </source>
</reference>
<feature type="transmembrane region" description="Helical" evidence="1">
    <location>
        <begin position="158"/>
        <end position="177"/>
    </location>
</feature>
<evidence type="ECO:0000313" key="2">
    <source>
        <dbReference type="EMBL" id="HDM90247.1"/>
    </source>
</evidence>
<sequence length="185" mass="20705">MKTKEIQKSIFFRDFKPLAWATAFIFLIMALIPTGGSIPGKATDKVLHGFGFYLLVLFFSEGYGWRKKWIFFLFAIAWGLLMEGIQAAIPWRDASLSDLSVNALGAFLAFLTPRRLFDILMRLAASLFYIGKIPLAPATFASAATLILYYISPFGSSFLALVLPFLYISGIWISSYCEDIWGPDA</sequence>
<feature type="transmembrane region" description="Helical" evidence="1">
    <location>
        <begin position="46"/>
        <end position="63"/>
    </location>
</feature>
<evidence type="ECO:0008006" key="3">
    <source>
        <dbReference type="Google" id="ProtNLM"/>
    </source>
</evidence>
<protein>
    <recommendedName>
        <fullName evidence="3">VanZ-like domain-containing protein</fullName>
    </recommendedName>
</protein>
<comment type="caution">
    <text evidence="2">The sequence shown here is derived from an EMBL/GenBank/DDBJ whole genome shotgun (WGS) entry which is preliminary data.</text>
</comment>
<dbReference type="EMBL" id="DRBW01000141">
    <property type="protein sequence ID" value="HDM90247.1"/>
    <property type="molecule type" value="Genomic_DNA"/>
</dbReference>
<dbReference type="Proteomes" id="UP000885931">
    <property type="component" value="Unassembled WGS sequence"/>
</dbReference>